<evidence type="ECO:0000313" key="3">
    <source>
        <dbReference type="EMBL" id="KKS30561.1"/>
    </source>
</evidence>
<sequence length="133" mass="14555">MTATYADQPAIRSLLRRKTALVLIVFTLMCIIVWIGLSLYFSFKKTSLPLNVQKQLQPLSPVLDVETLKSLHSRRIYTQEELASFEVVREVIADQTGNKPGSAKILTVPSASPTTPEATKSATPIPSPSPTST</sequence>
<gene>
    <name evidence="3" type="ORF">UU93_C0035G0015</name>
</gene>
<feature type="non-terminal residue" evidence="3">
    <location>
        <position position="133"/>
    </location>
</feature>
<dbReference type="Proteomes" id="UP000034160">
    <property type="component" value="Unassembled WGS sequence"/>
</dbReference>
<dbReference type="AlphaFoldDB" id="A0A0G1A8W2"/>
<protein>
    <submittedName>
        <fullName evidence="3">Uncharacterized protein</fullName>
    </submittedName>
</protein>
<evidence type="ECO:0000256" key="2">
    <source>
        <dbReference type="SAM" id="Phobius"/>
    </source>
</evidence>
<feature type="region of interest" description="Disordered" evidence="1">
    <location>
        <begin position="97"/>
        <end position="133"/>
    </location>
</feature>
<accession>A0A0G1A8W2</accession>
<feature type="transmembrane region" description="Helical" evidence="2">
    <location>
        <begin position="20"/>
        <end position="43"/>
    </location>
</feature>
<comment type="caution">
    <text evidence="3">The sequence shown here is derived from an EMBL/GenBank/DDBJ whole genome shotgun (WGS) entry which is preliminary data.</text>
</comment>
<keyword evidence="2" id="KW-1133">Transmembrane helix</keyword>
<dbReference type="EMBL" id="LCCN01000035">
    <property type="protein sequence ID" value="KKS30561.1"/>
    <property type="molecule type" value="Genomic_DNA"/>
</dbReference>
<feature type="compositionally biased region" description="Polar residues" evidence="1">
    <location>
        <begin position="109"/>
        <end position="118"/>
    </location>
</feature>
<proteinExistence type="predicted"/>
<evidence type="ECO:0000256" key="1">
    <source>
        <dbReference type="SAM" id="MobiDB-lite"/>
    </source>
</evidence>
<dbReference type="STRING" id="1618356.UU93_C0035G0015"/>
<keyword evidence="2" id="KW-0472">Membrane</keyword>
<keyword evidence="2" id="KW-0812">Transmembrane</keyword>
<evidence type="ECO:0000313" key="4">
    <source>
        <dbReference type="Proteomes" id="UP000034160"/>
    </source>
</evidence>
<name>A0A0G1A8W2_9BACT</name>
<organism evidence="3 4">
    <name type="scientific">Candidatus Amesbacteria bacterium GW2011_GWA2_42_12</name>
    <dbReference type="NCBI Taxonomy" id="1618356"/>
    <lineage>
        <taxon>Bacteria</taxon>
        <taxon>Candidatus Amesiibacteriota</taxon>
    </lineage>
</organism>
<reference evidence="3 4" key="1">
    <citation type="journal article" date="2015" name="Nature">
        <title>rRNA introns, odd ribosomes, and small enigmatic genomes across a large radiation of phyla.</title>
        <authorList>
            <person name="Brown C.T."/>
            <person name="Hug L.A."/>
            <person name="Thomas B.C."/>
            <person name="Sharon I."/>
            <person name="Castelle C.J."/>
            <person name="Singh A."/>
            <person name="Wilkins M.J."/>
            <person name="Williams K.H."/>
            <person name="Banfield J.F."/>
        </authorList>
    </citation>
    <scope>NUCLEOTIDE SEQUENCE [LARGE SCALE GENOMIC DNA]</scope>
</reference>